<keyword evidence="1" id="KW-1133">Transmembrane helix</keyword>
<evidence type="ECO:0000256" key="1">
    <source>
        <dbReference type="SAM" id="Phobius"/>
    </source>
</evidence>
<gene>
    <name evidence="2" type="ORF">GCM10011532_07350</name>
</gene>
<protein>
    <submittedName>
        <fullName evidence="2">Uncharacterized protein</fullName>
    </submittedName>
</protein>
<name>A0ABQ1WDP6_9FLAO</name>
<keyword evidence="1" id="KW-0812">Transmembrane</keyword>
<organism evidence="2 3">
    <name type="scientific">Christiangramia forsetii</name>
    <dbReference type="NCBI Taxonomy" id="411153"/>
    <lineage>
        <taxon>Bacteria</taxon>
        <taxon>Pseudomonadati</taxon>
        <taxon>Bacteroidota</taxon>
        <taxon>Flavobacteriia</taxon>
        <taxon>Flavobacteriales</taxon>
        <taxon>Flavobacteriaceae</taxon>
        <taxon>Christiangramia</taxon>
    </lineage>
</organism>
<evidence type="ECO:0000313" key="3">
    <source>
        <dbReference type="Proteomes" id="UP000605733"/>
    </source>
</evidence>
<proteinExistence type="predicted"/>
<comment type="caution">
    <text evidence="2">The sequence shown here is derived from an EMBL/GenBank/DDBJ whole genome shotgun (WGS) entry which is preliminary data.</text>
</comment>
<feature type="transmembrane region" description="Helical" evidence="1">
    <location>
        <begin position="211"/>
        <end position="233"/>
    </location>
</feature>
<feature type="transmembrane region" description="Helical" evidence="1">
    <location>
        <begin position="172"/>
        <end position="191"/>
    </location>
</feature>
<feature type="transmembrane region" description="Helical" evidence="1">
    <location>
        <begin position="83"/>
        <end position="101"/>
    </location>
</feature>
<feature type="transmembrane region" description="Helical" evidence="1">
    <location>
        <begin position="44"/>
        <end position="63"/>
    </location>
</feature>
<feature type="transmembrane region" description="Helical" evidence="1">
    <location>
        <begin position="13"/>
        <end position="32"/>
    </location>
</feature>
<feature type="transmembrane region" description="Helical" evidence="1">
    <location>
        <begin position="138"/>
        <end position="160"/>
    </location>
</feature>
<accession>A0ABQ1WDP6</accession>
<dbReference type="RefSeq" id="WP_011709987.1">
    <property type="nucleotide sequence ID" value="NZ_BMIX01000001.1"/>
</dbReference>
<sequence length="248" mass="29944">MQEYFDFLITRKVYVTLLMELLAALAGSLYLYKKQRNEQLKKQFVWFLFSVFIIDLLGGYSIWAYFDDYQSFPFLKDSLFTRNFWWFNIARTYFIAAYCYFLRKRIANKQIAFYLKWALGIFIVYAIFNMVFSGQFFIRYITGTFTIGTFLVVTSVFAYFYDILISDRLVGFYGNLFFYIAVGVLLWYLVIPPIELYVNYFTEENQFFIEVFAAVLRYANIFMYSMFALGFYIDYRYRRNTENPLPKD</sequence>
<evidence type="ECO:0000313" key="2">
    <source>
        <dbReference type="EMBL" id="GGG26481.1"/>
    </source>
</evidence>
<dbReference type="Proteomes" id="UP000605733">
    <property type="component" value="Unassembled WGS sequence"/>
</dbReference>
<feature type="transmembrane region" description="Helical" evidence="1">
    <location>
        <begin position="113"/>
        <end position="132"/>
    </location>
</feature>
<reference evidence="3" key="1">
    <citation type="journal article" date="2019" name="Int. J. Syst. Evol. Microbiol.">
        <title>The Global Catalogue of Microorganisms (GCM) 10K type strain sequencing project: providing services to taxonomists for standard genome sequencing and annotation.</title>
        <authorList>
            <consortium name="The Broad Institute Genomics Platform"/>
            <consortium name="The Broad Institute Genome Sequencing Center for Infectious Disease"/>
            <person name="Wu L."/>
            <person name="Ma J."/>
        </authorList>
    </citation>
    <scope>NUCLEOTIDE SEQUENCE [LARGE SCALE GENOMIC DNA]</scope>
    <source>
        <strain evidence="3">CGMCC 1.15422</strain>
    </source>
</reference>
<dbReference type="EMBL" id="BMIX01000001">
    <property type="protein sequence ID" value="GGG26481.1"/>
    <property type="molecule type" value="Genomic_DNA"/>
</dbReference>
<keyword evidence="3" id="KW-1185">Reference proteome</keyword>
<keyword evidence="1" id="KW-0472">Membrane</keyword>